<evidence type="ECO:0000259" key="2">
    <source>
        <dbReference type="PROSITE" id="PS50113"/>
    </source>
</evidence>
<dbReference type="PROSITE" id="PS50113">
    <property type="entry name" value="PAC"/>
    <property type="match status" value="1"/>
</dbReference>
<dbReference type="Gene3D" id="3.30.450.20">
    <property type="entry name" value="PAS domain"/>
    <property type="match status" value="1"/>
</dbReference>
<name>A0A5M8FAL3_9GAMM</name>
<feature type="compositionally biased region" description="Basic residues" evidence="1">
    <location>
        <begin position="115"/>
        <end position="124"/>
    </location>
</feature>
<dbReference type="Pfam" id="PF08448">
    <property type="entry name" value="PAS_4"/>
    <property type="match status" value="1"/>
</dbReference>
<dbReference type="InterPro" id="IPR013656">
    <property type="entry name" value="PAS_4"/>
</dbReference>
<evidence type="ECO:0000256" key="1">
    <source>
        <dbReference type="SAM" id="MobiDB-lite"/>
    </source>
</evidence>
<dbReference type="AlphaFoldDB" id="A0A5M8FAL3"/>
<dbReference type="SUPFAM" id="SSF55785">
    <property type="entry name" value="PYP-like sensor domain (PAS domain)"/>
    <property type="match status" value="1"/>
</dbReference>
<comment type="caution">
    <text evidence="3">The sequence shown here is derived from an EMBL/GenBank/DDBJ whole genome shotgun (WGS) entry which is preliminary data.</text>
</comment>
<evidence type="ECO:0000313" key="4">
    <source>
        <dbReference type="Proteomes" id="UP000322981"/>
    </source>
</evidence>
<reference evidence="3 4" key="1">
    <citation type="submission" date="2019-09" db="EMBL/GenBank/DDBJ databases">
        <title>Whole-genome sequence of the purple sulfur bacterium Thiohalocapsa marina DSM 19078.</title>
        <authorList>
            <person name="Kyndt J.A."/>
            <person name="Meyer T.E."/>
        </authorList>
    </citation>
    <scope>NUCLEOTIDE SEQUENCE [LARGE SCALE GENOMIC DNA]</scope>
    <source>
        <strain evidence="3 4">DSM 19078</strain>
    </source>
</reference>
<evidence type="ECO:0000313" key="3">
    <source>
        <dbReference type="EMBL" id="KAA6181777.1"/>
    </source>
</evidence>
<sequence>MVIGHHDGEPFDLERSVQLQAVDRQVLETGQLLEREEHNILKQTGETRTYWSIKAPLRDAHGRIVGLCGISTDITDALATEVKLAGVPPSRGLRHPPPGGSVATPAAGRQRIVRAGRSQHHQGRPRREPCLRMGAPPRRRRPGLPREVVLSAIELEARQVLLATVRDFTERELAEAEIHALNAQLERRVRCKHAAVAMAAAASGVRSAAERKRTVCGTSSASSTGSNSIALSMPDAQGHSI</sequence>
<accession>A0A5M8FAL3</accession>
<dbReference type="InterPro" id="IPR000700">
    <property type="entry name" value="PAS-assoc_C"/>
</dbReference>
<feature type="domain" description="PAC" evidence="2">
    <location>
        <begin position="34"/>
        <end position="86"/>
    </location>
</feature>
<keyword evidence="4" id="KW-1185">Reference proteome</keyword>
<dbReference type="InterPro" id="IPR035965">
    <property type="entry name" value="PAS-like_dom_sf"/>
</dbReference>
<gene>
    <name evidence="3" type="ORF">F2Q65_18915</name>
</gene>
<organism evidence="3 4">
    <name type="scientific">Thiohalocapsa marina</name>
    <dbReference type="NCBI Taxonomy" id="424902"/>
    <lineage>
        <taxon>Bacteria</taxon>
        <taxon>Pseudomonadati</taxon>
        <taxon>Pseudomonadota</taxon>
        <taxon>Gammaproteobacteria</taxon>
        <taxon>Chromatiales</taxon>
        <taxon>Chromatiaceae</taxon>
        <taxon>Thiohalocapsa</taxon>
    </lineage>
</organism>
<feature type="compositionally biased region" description="Low complexity" evidence="1">
    <location>
        <begin position="217"/>
        <end position="232"/>
    </location>
</feature>
<proteinExistence type="predicted"/>
<feature type="region of interest" description="Disordered" evidence="1">
    <location>
        <begin position="216"/>
        <end position="241"/>
    </location>
</feature>
<protein>
    <submittedName>
        <fullName evidence="3">PAS domain-containing protein</fullName>
    </submittedName>
</protein>
<dbReference type="Proteomes" id="UP000322981">
    <property type="component" value="Unassembled WGS sequence"/>
</dbReference>
<dbReference type="OrthoDB" id="73375at2"/>
<dbReference type="EMBL" id="VWXX01000062">
    <property type="protein sequence ID" value="KAA6181777.1"/>
    <property type="molecule type" value="Genomic_DNA"/>
</dbReference>
<feature type="region of interest" description="Disordered" evidence="1">
    <location>
        <begin position="115"/>
        <end position="142"/>
    </location>
</feature>